<protein>
    <submittedName>
        <fullName evidence="4">L-ascorbate oxidase homolog</fullName>
    </submittedName>
</protein>
<dbReference type="InterPro" id="IPR008972">
    <property type="entry name" value="Cupredoxin"/>
</dbReference>
<keyword evidence="3" id="KW-1185">Reference proteome</keyword>
<gene>
    <name evidence="4" type="primary">LOC108995316</name>
</gene>
<dbReference type="InterPro" id="IPR034273">
    <property type="entry name" value="CuRO_1_AAO-like"/>
</dbReference>
<evidence type="ECO:0000313" key="3">
    <source>
        <dbReference type="Proteomes" id="UP000235220"/>
    </source>
</evidence>
<evidence type="ECO:0000256" key="2">
    <source>
        <dbReference type="ARBA" id="ARBA00023180"/>
    </source>
</evidence>
<dbReference type="GO" id="GO:0016491">
    <property type="term" value="F:oxidoreductase activity"/>
    <property type="evidence" value="ECO:0000318"/>
    <property type="project" value="GO_Central"/>
</dbReference>
<dbReference type="STRING" id="51240.A0A2I4F422"/>
<dbReference type="FunCoup" id="A0A2I4F422">
    <property type="interactions" value="212"/>
</dbReference>
<accession>A0A2I4F422</accession>
<sequence>MRQAEAAGSDHHRQFFLGTSTILTLICLSFFSVKAEDAYRYYTWTVTNGTIYPLGVPQQGILINGQFPGPTIECVTNENIVVNVINKLDEPFLITWNGIKQRRTSWQDGVLGTNCPIPPNTNWTYKFQTKDQIGTFTYFPSTKLHRAAGGFGGFNIAQRSVISIPYPKPDGEFTLLVGDWYKTNHKVLRRTLDLGNTSLPLPDGLLINGISNGSVFTGEPGKTYKFRVSNVGIETSINFRIQGHALKLIEVEGAHTLQDTYQSLDVHVGQSVAVLVTLNGPSKDYFIVASTRFTKPILTTTAYLRYAGSTTQASGPLPTGPTYHIHWSMKQARTIRSNLTANAARPNPQGSFHYGTIKIARTIVLANTQAKINDKLRYAVNGISYLDPATSLKLADWFNIPGVFSLNTIKDGPTSGLPTLGLGTSVIGTTLHDFIEIVFQNTETKIQSWHLDGYSFYVVGYGSGSWTPDMKKRYNLIDGIPRHTVQVYPTSWSAVLVSLDNKGMWNLRSAIWSRRYLGQQLYVRVWSNEQSLFTETGIPANALLCGLAKHKHS</sequence>
<proteinExistence type="inferred from homology"/>
<dbReference type="CDD" id="cd13846">
    <property type="entry name" value="CuRO_1_AAO_like_1"/>
    <property type="match status" value="1"/>
</dbReference>
<dbReference type="InterPro" id="IPR011706">
    <property type="entry name" value="Cu-oxidase_C"/>
</dbReference>
<evidence type="ECO:0000256" key="1">
    <source>
        <dbReference type="ARBA" id="ARBA00010609"/>
    </source>
</evidence>
<dbReference type="InterPro" id="IPR001117">
    <property type="entry name" value="Cu-oxidase_2nd"/>
</dbReference>
<dbReference type="GO" id="GO:0005507">
    <property type="term" value="F:copper ion binding"/>
    <property type="evidence" value="ECO:0007669"/>
    <property type="project" value="InterPro"/>
</dbReference>
<dbReference type="InterPro" id="IPR011707">
    <property type="entry name" value="Cu-oxidase-like_N"/>
</dbReference>
<name>A0A2I4F422_JUGRE</name>
<dbReference type="KEGG" id="jre:108995316"/>
<dbReference type="InterPro" id="IPR045087">
    <property type="entry name" value="Cu-oxidase_fam"/>
</dbReference>
<evidence type="ECO:0000313" key="4">
    <source>
        <dbReference type="RefSeq" id="XP_018826398.2"/>
    </source>
</evidence>
<dbReference type="AlphaFoldDB" id="A0A2I4F422"/>
<dbReference type="Pfam" id="PF07731">
    <property type="entry name" value="Cu-oxidase_2"/>
    <property type="match status" value="1"/>
</dbReference>
<reference evidence="4" key="1">
    <citation type="submission" date="2025-08" db="UniProtKB">
        <authorList>
            <consortium name="RefSeq"/>
        </authorList>
    </citation>
    <scope>IDENTIFICATION</scope>
    <source>
        <tissue evidence="4">Leaves</tissue>
    </source>
</reference>
<dbReference type="Pfam" id="PF00394">
    <property type="entry name" value="Cu-oxidase"/>
    <property type="match status" value="1"/>
</dbReference>
<dbReference type="Proteomes" id="UP000235220">
    <property type="component" value="Chromosome 7"/>
</dbReference>
<dbReference type="GeneID" id="108995316"/>
<dbReference type="PANTHER" id="PTHR11709">
    <property type="entry name" value="MULTI-COPPER OXIDASE"/>
    <property type="match status" value="1"/>
</dbReference>
<comment type="similarity">
    <text evidence="1">Belongs to the multicopper oxidase family.</text>
</comment>
<dbReference type="OrthoDB" id="2121828at2759"/>
<dbReference type="SUPFAM" id="SSF49503">
    <property type="entry name" value="Cupredoxins"/>
    <property type="match status" value="3"/>
</dbReference>
<organism evidence="3 4">
    <name type="scientific">Juglans regia</name>
    <name type="common">English walnut</name>
    <dbReference type="NCBI Taxonomy" id="51240"/>
    <lineage>
        <taxon>Eukaryota</taxon>
        <taxon>Viridiplantae</taxon>
        <taxon>Streptophyta</taxon>
        <taxon>Embryophyta</taxon>
        <taxon>Tracheophyta</taxon>
        <taxon>Spermatophyta</taxon>
        <taxon>Magnoliopsida</taxon>
        <taxon>eudicotyledons</taxon>
        <taxon>Gunneridae</taxon>
        <taxon>Pentapetalae</taxon>
        <taxon>rosids</taxon>
        <taxon>fabids</taxon>
        <taxon>Fagales</taxon>
        <taxon>Juglandaceae</taxon>
        <taxon>Juglans</taxon>
    </lineage>
</organism>
<dbReference type="Pfam" id="PF07732">
    <property type="entry name" value="Cu-oxidase_3"/>
    <property type="match status" value="1"/>
</dbReference>
<keyword evidence="2" id="KW-0325">Glycoprotein</keyword>
<dbReference type="PANTHER" id="PTHR11709:SF245">
    <property type="entry name" value="SKU5 SIMILAR 16"/>
    <property type="match status" value="1"/>
</dbReference>
<dbReference type="RefSeq" id="XP_018826398.2">
    <property type="nucleotide sequence ID" value="XM_018970853.2"/>
</dbReference>
<dbReference type="Gene3D" id="2.60.40.420">
    <property type="entry name" value="Cupredoxins - blue copper proteins"/>
    <property type="match status" value="3"/>
</dbReference>
<dbReference type="Gramene" id="Jr07_02680_p1">
    <property type="protein sequence ID" value="cds.Jr07_02680_p1"/>
    <property type="gene ID" value="Jr07_02680"/>
</dbReference>